<dbReference type="Gene3D" id="1.25.40.10">
    <property type="entry name" value="Tetratricopeptide repeat domain"/>
    <property type="match status" value="2"/>
</dbReference>
<dbReference type="PANTHER" id="PTHR10098">
    <property type="entry name" value="RAPSYN-RELATED"/>
    <property type="match status" value="1"/>
</dbReference>
<organism evidence="2 3">
    <name type="scientific">Limnothrix redekei LRLZ20PSL1</name>
    <dbReference type="NCBI Taxonomy" id="3112953"/>
    <lineage>
        <taxon>Bacteria</taxon>
        <taxon>Bacillati</taxon>
        <taxon>Cyanobacteriota</taxon>
        <taxon>Cyanophyceae</taxon>
        <taxon>Pseudanabaenales</taxon>
        <taxon>Pseudanabaenaceae</taxon>
        <taxon>Limnothrix</taxon>
    </lineage>
</organism>
<dbReference type="InterPro" id="IPR024983">
    <property type="entry name" value="CHAT_dom"/>
</dbReference>
<protein>
    <submittedName>
        <fullName evidence="2">CHAT domain-containing protein</fullName>
    </submittedName>
</protein>
<dbReference type="InterPro" id="IPR006311">
    <property type="entry name" value="TAT_signal"/>
</dbReference>
<dbReference type="PANTHER" id="PTHR10098:SF112">
    <property type="entry name" value="SLR0380 PROTEIN"/>
    <property type="match status" value="1"/>
</dbReference>
<dbReference type="EMBL" id="JAZAQF010000069">
    <property type="protein sequence ID" value="MFG3818345.1"/>
    <property type="molecule type" value="Genomic_DNA"/>
</dbReference>
<evidence type="ECO:0000313" key="3">
    <source>
        <dbReference type="Proteomes" id="UP001604335"/>
    </source>
</evidence>
<sequence>MNRSWSRRSLLGLLGWGGAIALSGLGERAQAQALDDLLEAGRQAYYEGRYREAIALWQSVLEPATQRGDRETLGLVVSYLAWAHLQFSETTAAQAWIDRGRSALAGGLSAAVAARLWGAAGATAALQQQWSLAEQAFQMAAQQYQVAGDPVGTLNSQIDEAAVWQGAGNQRRALVRLWDLQRHWQQEPPREPEAIAVRARGLHRLALALLLAEDFEQAWQAAIEAKPVLGAAAELTLAQIASRRATMGESATEQATWAEAAIAHYHAVILGPDPTLWRSAMVGRLELATERGRPESSEWAEQLRLAAQRWTGGRSAVALQLAAARALSQLNQPMPMAQVLSLVQRAQQQATSLGDRALLGWAWQLRGQVLAQGGDRAGAAQAARSALEQWEPLDRPEWNYEALWLLGRMAHHLGQTREALAAYRLAAEAAQAARSSLAGLSVRLPGLHTEGVQGWLDRAEPLYRQQMGLLFASAETSDRIEASQQLQNLQLQRIENFLQCRLDNPAPSDLLQLADSTTDERAAVVVVAITELPPDLTSGSANRSIDTLVRWKDPQTGQERQNLHRQPINQSDLDKLLQRLNRNFRKMGRGRALQPDSQQLYRWILEPHRPILTAAGINLLVCVLDPSLRNLPIDALFDGERYLVESFALSIAPDVKLDPASGRGRRGPALWAGLSESREGSTALAPVPQQLAQLGKLLKGQILLNQEFTPTALTQALVSQPITVLHLATHGQFSSQRDHTFLLTWEGKLNMEDLDQLLKERRAKRSEPLDLLTLSACQTATGDRYETLGLAGLAVRSGARSLVSSLWNIPADDKANRLFSEFYRGWLAGLSKARALQQAKLKLLSDRGNLAADPHYWAAFVLIGDWR</sequence>
<dbReference type="SUPFAM" id="SSF48452">
    <property type="entry name" value="TPR-like"/>
    <property type="match status" value="2"/>
</dbReference>
<dbReference type="Pfam" id="PF12770">
    <property type="entry name" value="CHAT"/>
    <property type="match status" value="1"/>
</dbReference>
<name>A0ABW7CDZ2_9CYAN</name>
<dbReference type="InterPro" id="IPR019734">
    <property type="entry name" value="TPR_rpt"/>
</dbReference>
<accession>A0ABW7CDZ2</accession>
<keyword evidence="3" id="KW-1185">Reference proteome</keyword>
<reference evidence="3" key="1">
    <citation type="journal article" date="2024" name="Algal Res.">
        <title>Biochemical, toxicological and genomic investigation of a high-biomass producing Limnothrix strain isolated from Italian shallow drinking water reservoir.</title>
        <authorList>
            <person name="Simonazzi M."/>
            <person name="Shishido T.K."/>
            <person name="Delbaje E."/>
            <person name="Wahlsten M."/>
            <person name="Fewer D.P."/>
            <person name="Sivonen K."/>
            <person name="Pezzolesi L."/>
            <person name="Pistocchi R."/>
        </authorList>
    </citation>
    <scope>NUCLEOTIDE SEQUENCE [LARGE SCALE GENOMIC DNA]</scope>
    <source>
        <strain evidence="3">LRLZ20PSL1</strain>
    </source>
</reference>
<dbReference type="InterPro" id="IPR011990">
    <property type="entry name" value="TPR-like_helical_dom_sf"/>
</dbReference>
<dbReference type="SMART" id="SM00028">
    <property type="entry name" value="TPR"/>
    <property type="match status" value="4"/>
</dbReference>
<dbReference type="RefSeq" id="WP_393013644.1">
    <property type="nucleotide sequence ID" value="NZ_JAZAQF010000069.1"/>
</dbReference>
<feature type="domain" description="CHAT" evidence="1">
    <location>
        <begin position="595"/>
        <end position="865"/>
    </location>
</feature>
<comment type="caution">
    <text evidence="2">The sequence shown here is derived from an EMBL/GenBank/DDBJ whole genome shotgun (WGS) entry which is preliminary data.</text>
</comment>
<evidence type="ECO:0000313" key="2">
    <source>
        <dbReference type="EMBL" id="MFG3818345.1"/>
    </source>
</evidence>
<proteinExistence type="predicted"/>
<dbReference type="PROSITE" id="PS51318">
    <property type="entry name" value="TAT"/>
    <property type="match status" value="1"/>
</dbReference>
<evidence type="ECO:0000259" key="1">
    <source>
        <dbReference type="Pfam" id="PF12770"/>
    </source>
</evidence>
<gene>
    <name evidence="2" type="ORF">VPK24_11910</name>
</gene>
<dbReference type="Proteomes" id="UP001604335">
    <property type="component" value="Unassembled WGS sequence"/>
</dbReference>